<protein>
    <submittedName>
        <fullName evidence="3">Uncharacterized protein</fullName>
    </submittedName>
</protein>
<dbReference type="AlphaFoldDB" id="A0A1Z4V9D9"/>
<dbReference type="Proteomes" id="UP000218702">
    <property type="component" value="Chromosome"/>
</dbReference>
<keyword evidence="1" id="KW-0175">Coiled coil</keyword>
<reference evidence="3 4" key="1">
    <citation type="submission" date="2017-06" db="EMBL/GenBank/DDBJ databases">
        <title>Genome sequencing of cyanobaciteial culture collection at National Institute for Environmental Studies (NIES).</title>
        <authorList>
            <person name="Hirose Y."/>
            <person name="Shimura Y."/>
            <person name="Fujisawa T."/>
            <person name="Nakamura Y."/>
            <person name="Kawachi M."/>
        </authorList>
    </citation>
    <scope>NUCLEOTIDE SEQUENCE [LARGE SCALE GENOMIC DNA]</scope>
    <source>
        <strain evidence="3 4">NIES-806</strain>
    </source>
</reference>
<feature type="coiled-coil region" evidence="1">
    <location>
        <begin position="238"/>
        <end position="363"/>
    </location>
</feature>
<organism evidence="3 4">
    <name type="scientific">Dolichospermum compactum NIES-806</name>
    <dbReference type="NCBI Taxonomy" id="1973481"/>
    <lineage>
        <taxon>Bacteria</taxon>
        <taxon>Bacillati</taxon>
        <taxon>Cyanobacteriota</taxon>
        <taxon>Cyanophyceae</taxon>
        <taxon>Nostocales</taxon>
        <taxon>Aphanizomenonaceae</taxon>
        <taxon>Dolichospermum</taxon>
        <taxon>Dolichospermum compactum</taxon>
    </lineage>
</organism>
<dbReference type="KEGG" id="dcm:NIES806_43710"/>
<evidence type="ECO:0000256" key="2">
    <source>
        <dbReference type="SAM" id="Phobius"/>
    </source>
</evidence>
<name>A0A1Z4V9D9_9CYAN</name>
<sequence length="432" mass="51024">MSLLGKFLSYFKVSFFLVSALVFWIIFGWFADYSFPYGQVIELIICCFRGTITAKVNQLQKQLQKTDFISQIDNQQQIQRLNNLDSQAWLYLGILDRLGNNSSESNEKLAKTIEALRNKKYEILDELNPRRYGKYRTLSKIQDFVKSITSSKTQKDFLQIEKIIDELIKAVRNSHPSETIIKESLDVLTQKTAKNAHKISPNRLRIIYKIAELINDLFLKELSNFEPSDIDKLNETIIQELKEQINIFSQQFKNLLEQKYTMQQELQNYNDKLNSLNKLIFERENEEFKLREELKKYISLNQDRQNSINNLQAELNRTNKKLIELKTQRDDLDNRVNQLIQNIKYKQNEVEQLTKKLNKYSEIRFLEGDYIGNLSNKNSKYHFNRKCNHWKMLVGEYVLKLDGSREIRSSSSPSLFIKEGLEECDICSERKS</sequence>
<dbReference type="RefSeq" id="WP_096670544.1">
    <property type="nucleotide sequence ID" value="NZ_AP018316.1"/>
</dbReference>
<dbReference type="EMBL" id="AP018316">
    <property type="protein sequence ID" value="BAZ88137.1"/>
    <property type="molecule type" value="Genomic_DNA"/>
</dbReference>
<dbReference type="OrthoDB" id="581253at2"/>
<keyword evidence="2" id="KW-0472">Membrane</keyword>
<keyword evidence="4" id="KW-1185">Reference proteome</keyword>
<feature type="transmembrane region" description="Helical" evidence="2">
    <location>
        <begin position="7"/>
        <end position="31"/>
    </location>
</feature>
<gene>
    <name evidence="3" type="ORF">NIES806_43710</name>
</gene>
<proteinExistence type="predicted"/>
<accession>A0A1Z4V9D9</accession>
<evidence type="ECO:0000256" key="1">
    <source>
        <dbReference type="SAM" id="Coils"/>
    </source>
</evidence>
<evidence type="ECO:0000313" key="3">
    <source>
        <dbReference type="EMBL" id="BAZ88137.1"/>
    </source>
</evidence>
<keyword evidence="2" id="KW-0812">Transmembrane</keyword>
<keyword evidence="2" id="KW-1133">Transmembrane helix</keyword>
<evidence type="ECO:0000313" key="4">
    <source>
        <dbReference type="Proteomes" id="UP000218702"/>
    </source>
</evidence>